<organism evidence="5 6">
    <name type="scientific">Streptomyces rubrolavendulae</name>
    <dbReference type="NCBI Taxonomy" id="285473"/>
    <lineage>
        <taxon>Bacteria</taxon>
        <taxon>Bacillati</taxon>
        <taxon>Actinomycetota</taxon>
        <taxon>Actinomycetes</taxon>
        <taxon>Kitasatosporales</taxon>
        <taxon>Streptomycetaceae</taxon>
        <taxon>Streptomyces</taxon>
    </lineage>
</organism>
<protein>
    <submittedName>
        <fullName evidence="5">Putative acetyltransferase</fullName>
    </submittedName>
</protein>
<dbReference type="GO" id="GO:0016747">
    <property type="term" value="F:acyltransferase activity, transferring groups other than amino-acyl groups"/>
    <property type="evidence" value="ECO:0007669"/>
    <property type="project" value="InterPro"/>
</dbReference>
<dbReference type="STRING" id="285473.A4G23_02493"/>
<dbReference type="AlphaFoldDB" id="A0A1D8G2I2"/>
<dbReference type="Proteomes" id="UP000095349">
    <property type="component" value="Chromosome"/>
</dbReference>
<feature type="domain" description="N-acetyltransferase" evidence="4">
    <location>
        <begin position="60"/>
        <end position="213"/>
    </location>
</feature>
<sequence>MRCRAAAAVDTLEGMTVDDKPAHPRPDPLTPTPSSPTAPTAPTAPTGPTDPAGLTITMAVSVRDLLPRDLPACAWSGSATHLRHVERELARAVAGEVDYLAVCTPVDLPVAIGGIDYRVSAGAGTLWQLAVLPALQSRGLGTLLVRAAEQRIRSRGLRRAELAVEVDNPRARALYERLGYAAYGRKPDAWDEECPDGSIRRHETMCVLMRRSL</sequence>
<keyword evidence="2" id="KW-0012">Acyltransferase</keyword>
<dbReference type="EMBL" id="CP017316">
    <property type="protein sequence ID" value="AOT59650.1"/>
    <property type="molecule type" value="Genomic_DNA"/>
</dbReference>
<dbReference type="KEGG" id="srn:A4G23_02493"/>
<dbReference type="Gene3D" id="3.40.630.30">
    <property type="match status" value="1"/>
</dbReference>
<dbReference type="PROSITE" id="PS51186">
    <property type="entry name" value="GNAT"/>
    <property type="match status" value="1"/>
</dbReference>
<gene>
    <name evidence="5" type="ORF">A4G23_02493</name>
</gene>
<keyword evidence="1 5" id="KW-0808">Transferase</keyword>
<evidence type="ECO:0000256" key="2">
    <source>
        <dbReference type="ARBA" id="ARBA00023315"/>
    </source>
</evidence>
<evidence type="ECO:0000256" key="1">
    <source>
        <dbReference type="ARBA" id="ARBA00022679"/>
    </source>
</evidence>
<dbReference type="InterPro" id="IPR016181">
    <property type="entry name" value="Acyl_CoA_acyltransferase"/>
</dbReference>
<evidence type="ECO:0000313" key="5">
    <source>
        <dbReference type="EMBL" id="AOT59650.1"/>
    </source>
</evidence>
<feature type="compositionally biased region" description="Low complexity" evidence="3">
    <location>
        <begin position="37"/>
        <end position="52"/>
    </location>
</feature>
<dbReference type="PANTHER" id="PTHR43877">
    <property type="entry name" value="AMINOALKYLPHOSPHONATE N-ACETYLTRANSFERASE-RELATED-RELATED"/>
    <property type="match status" value="1"/>
</dbReference>
<feature type="region of interest" description="Disordered" evidence="3">
    <location>
        <begin position="8"/>
        <end position="52"/>
    </location>
</feature>
<feature type="compositionally biased region" description="Pro residues" evidence="3">
    <location>
        <begin position="27"/>
        <end position="36"/>
    </location>
</feature>
<proteinExistence type="predicted"/>
<evidence type="ECO:0000256" key="3">
    <source>
        <dbReference type="SAM" id="MobiDB-lite"/>
    </source>
</evidence>
<dbReference type="SUPFAM" id="SSF55729">
    <property type="entry name" value="Acyl-CoA N-acyltransferases (Nat)"/>
    <property type="match status" value="1"/>
</dbReference>
<dbReference type="InterPro" id="IPR000182">
    <property type="entry name" value="GNAT_dom"/>
</dbReference>
<dbReference type="InterPro" id="IPR050832">
    <property type="entry name" value="Bact_Acetyltransf"/>
</dbReference>
<dbReference type="CDD" id="cd04301">
    <property type="entry name" value="NAT_SF"/>
    <property type="match status" value="1"/>
</dbReference>
<name>A0A1D8G2I2_9ACTN</name>
<evidence type="ECO:0000259" key="4">
    <source>
        <dbReference type="PROSITE" id="PS51186"/>
    </source>
</evidence>
<feature type="compositionally biased region" description="Basic and acidic residues" evidence="3">
    <location>
        <begin position="17"/>
        <end position="26"/>
    </location>
</feature>
<keyword evidence="6" id="KW-1185">Reference proteome</keyword>
<accession>A0A1D8G2I2</accession>
<evidence type="ECO:0000313" key="6">
    <source>
        <dbReference type="Proteomes" id="UP000095349"/>
    </source>
</evidence>
<dbReference type="PATRIC" id="fig|285473.5.peg.2614"/>
<dbReference type="Pfam" id="PF00583">
    <property type="entry name" value="Acetyltransf_1"/>
    <property type="match status" value="1"/>
</dbReference>
<reference evidence="5 6" key="1">
    <citation type="submission" date="2016-09" db="EMBL/GenBank/DDBJ databases">
        <title>Streptomyces rubrolavendulae MJM4426 Genome sequencing and assembly.</title>
        <authorList>
            <person name="Kim J.-G."/>
        </authorList>
    </citation>
    <scope>NUCLEOTIDE SEQUENCE [LARGE SCALE GENOMIC DNA]</scope>
    <source>
        <strain evidence="5 6">MJM4426</strain>
    </source>
</reference>